<evidence type="ECO:0000256" key="6">
    <source>
        <dbReference type="SAM" id="Phobius"/>
    </source>
</evidence>
<dbReference type="InterPro" id="IPR018076">
    <property type="entry name" value="T2SS_GspF_dom"/>
</dbReference>
<dbReference type="Proteomes" id="UP000058305">
    <property type="component" value="Chromosome"/>
</dbReference>
<keyword evidence="5 6" id="KW-0472">Membrane</keyword>
<reference evidence="8 9" key="1">
    <citation type="journal article" date="2016" name="J. Biotechnol.">
        <title>First complete genome sequence of a species in the genus Microterricola, an extremophilic cold active enzyme producing bacterial strain ERGS5:02 isolated from Sikkim Himalaya.</title>
        <authorList>
            <person name="Himanshu"/>
            <person name="Swarnkar M.K."/>
            <person name="Singh D."/>
            <person name="Kumar R."/>
        </authorList>
    </citation>
    <scope>NUCLEOTIDE SEQUENCE [LARGE SCALE GENOMIC DNA]</scope>
    <source>
        <strain evidence="8 9">ERGS5:02</strain>
    </source>
</reference>
<evidence type="ECO:0000256" key="5">
    <source>
        <dbReference type="ARBA" id="ARBA00023136"/>
    </source>
</evidence>
<feature type="transmembrane region" description="Helical" evidence="6">
    <location>
        <begin position="6"/>
        <end position="25"/>
    </location>
</feature>
<dbReference type="PANTHER" id="PTHR35007:SF2">
    <property type="entry name" value="PILUS ASSEMBLE PROTEIN"/>
    <property type="match status" value="1"/>
</dbReference>
<comment type="subcellular location">
    <subcellularLocation>
        <location evidence="1">Cell membrane</location>
        <topology evidence="1">Multi-pass membrane protein</topology>
    </subcellularLocation>
</comment>
<keyword evidence="3 6" id="KW-0812">Transmembrane</keyword>
<evidence type="ECO:0000256" key="2">
    <source>
        <dbReference type="ARBA" id="ARBA00022475"/>
    </source>
</evidence>
<organism evidence="8 9">
    <name type="scientific">Microterricola viridarii</name>
    <dbReference type="NCBI Taxonomy" id="412690"/>
    <lineage>
        <taxon>Bacteria</taxon>
        <taxon>Bacillati</taxon>
        <taxon>Actinomycetota</taxon>
        <taxon>Actinomycetes</taxon>
        <taxon>Micrococcales</taxon>
        <taxon>Microbacteriaceae</taxon>
        <taxon>Microterricola</taxon>
    </lineage>
</organism>
<keyword evidence="4 6" id="KW-1133">Transmembrane helix</keyword>
<dbReference type="KEGG" id="mvd:AWU67_03285"/>
<name>A0A0Y0PK42_9MICO</name>
<dbReference type="Pfam" id="PF00482">
    <property type="entry name" value="T2SSF"/>
    <property type="match status" value="1"/>
</dbReference>
<dbReference type="EMBL" id="CP014145">
    <property type="protein sequence ID" value="AMB60312.1"/>
    <property type="molecule type" value="Genomic_DNA"/>
</dbReference>
<reference evidence="9" key="2">
    <citation type="submission" date="2016-01" db="EMBL/GenBank/DDBJ databases">
        <title>First complete genome sequence of a species in the genus Microterricola, an extremophilic cold active enzyme producing strain ERGS5:02 isolated from Sikkim Himalaya.</title>
        <authorList>
            <person name="Kumar R."/>
            <person name="Singh D."/>
            <person name="Swarnkar M.K."/>
        </authorList>
    </citation>
    <scope>NUCLEOTIDE SEQUENCE [LARGE SCALE GENOMIC DNA]</scope>
    <source>
        <strain evidence="9">ERGS5:02</strain>
    </source>
</reference>
<dbReference type="InterPro" id="IPR042094">
    <property type="entry name" value="T2SS_GspF_sf"/>
</dbReference>
<accession>A0A0Y0PK42</accession>
<dbReference type="OrthoDB" id="5185234at2"/>
<feature type="transmembrane region" description="Helical" evidence="6">
    <location>
        <begin position="136"/>
        <end position="157"/>
    </location>
</feature>
<evidence type="ECO:0000313" key="8">
    <source>
        <dbReference type="EMBL" id="AMB60312.1"/>
    </source>
</evidence>
<gene>
    <name evidence="8" type="ORF">AWU67_03285</name>
</gene>
<evidence type="ECO:0000256" key="3">
    <source>
        <dbReference type="ARBA" id="ARBA00022692"/>
    </source>
</evidence>
<proteinExistence type="predicted"/>
<dbReference type="PANTHER" id="PTHR35007">
    <property type="entry name" value="INTEGRAL MEMBRANE PROTEIN-RELATED"/>
    <property type="match status" value="1"/>
</dbReference>
<evidence type="ECO:0000256" key="1">
    <source>
        <dbReference type="ARBA" id="ARBA00004651"/>
    </source>
</evidence>
<evidence type="ECO:0000313" key="9">
    <source>
        <dbReference type="Proteomes" id="UP000058305"/>
    </source>
</evidence>
<keyword evidence="2" id="KW-1003">Cell membrane</keyword>
<dbReference type="GO" id="GO:0005886">
    <property type="term" value="C:plasma membrane"/>
    <property type="evidence" value="ECO:0007669"/>
    <property type="project" value="UniProtKB-SubCell"/>
</dbReference>
<keyword evidence="9" id="KW-1185">Reference proteome</keyword>
<feature type="transmembrane region" description="Helical" evidence="6">
    <location>
        <begin position="282"/>
        <end position="308"/>
    </location>
</feature>
<evidence type="ECO:0000259" key="7">
    <source>
        <dbReference type="Pfam" id="PF00482"/>
    </source>
</evidence>
<sequence length="312" mass="32786">MSALSGWALALGSTLGLGLWSLVALTPRLRRARLIDRIAPYLGDISEAARERAERHTVDPLPVLGTLFGPAVARAAAGLGDVLGGSELLARRLRQSGSTRSVVQFRTEQLLAAVLGLALGLAVAVTGSSLSTLPPLAQIALPPTAFLVGGAVPELLLRRRARARLRRIEGELPLVLEFLTLSLSAGEGLQDALARVARASSGELAAEFGAVVGRVHAGIPLAVALHELATELRIPALARCIDQMVAVLERGTPLAEVLRAQASDARGVAKRELMESGGKKEVLMLVPLIFLILPLTVIFAIFPGVFVLQAGF</sequence>
<protein>
    <submittedName>
        <fullName evidence="8">Pilus assembly protein</fullName>
    </submittedName>
</protein>
<evidence type="ECO:0000256" key="4">
    <source>
        <dbReference type="ARBA" id="ARBA00022989"/>
    </source>
</evidence>
<feature type="domain" description="Type II secretion system protein GspF" evidence="7">
    <location>
        <begin position="177"/>
        <end position="300"/>
    </location>
</feature>
<feature type="transmembrane region" description="Helical" evidence="6">
    <location>
        <begin position="110"/>
        <end position="130"/>
    </location>
</feature>
<dbReference type="Gene3D" id="1.20.81.30">
    <property type="entry name" value="Type II secretion system (T2SS), domain F"/>
    <property type="match status" value="1"/>
</dbReference>
<dbReference type="AlphaFoldDB" id="A0A0Y0PK42"/>